<dbReference type="SUPFAM" id="SSF103473">
    <property type="entry name" value="MFS general substrate transporter"/>
    <property type="match status" value="1"/>
</dbReference>
<dbReference type="CDD" id="cd06173">
    <property type="entry name" value="MFS_MefA_like"/>
    <property type="match status" value="1"/>
</dbReference>
<comment type="caution">
    <text evidence="8">The sequence shown here is derived from an EMBL/GenBank/DDBJ whole genome shotgun (WGS) entry which is preliminary data.</text>
</comment>
<keyword evidence="4 7" id="KW-1133">Transmembrane helix</keyword>
<evidence type="ECO:0000256" key="1">
    <source>
        <dbReference type="ARBA" id="ARBA00004651"/>
    </source>
</evidence>
<evidence type="ECO:0000256" key="5">
    <source>
        <dbReference type="ARBA" id="ARBA00023136"/>
    </source>
</evidence>
<evidence type="ECO:0000313" key="9">
    <source>
        <dbReference type="Proteomes" id="UP001431429"/>
    </source>
</evidence>
<feature type="transmembrane region" description="Helical" evidence="7">
    <location>
        <begin position="97"/>
        <end position="115"/>
    </location>
</feature>
<keyword evidence="9" id="KW-1185">Reference proteome</keyword>
<gene>
    <name evidence="8" type="ORF">NBG84_19370</name>
</gene>
<keyword evidence="5 7" id="KW-0472">Membrane</keyword>
<sequence length="417" mass="41521">MKKPGELWGRLAGAAVARAGDEMSGPALLLAGLAVTGSAASASALLAGITVSAAVGGPILGVLLDRSARPGRLLAAALGGYSLALLTILAGLDRLPLPVTVLLAVGAGLLGPVLAGGWTSQLPRIVPPGELPRANALDAMTFNAAGLIGPALAGTVAQLAGAGTGVVLAAVLICLALPAALRLPPAEPHRLDQPQARGPERVITSVRTELIAGLRVIVRSRSLARATVVTVVSCAGEGMLVACAPLLGERVFGGAGQGALLLSGIAAAALAANALLARRPHRWRPDTLIGWSPLILAVALSLAATELPLLLIAAVALVGTAEGPQLTALFAIRHRESPERLRGQIFTTGASLKLTGFAVGAGAAGPLAARWSLTGALLTAAAVQLVAALCAAAWPRTDGGEADTARHRARGHAATGA</sequence>
<dbReference type="Pfam" id="PF07690">
    <property type="entry name" value="MFS_1"/>
    <property type="match status" value="1"/>
</dbReference>
<proteinExistence type="predicted"/>
<feature type="transmembrane region" description="Helical" evidence="7">
    <location>
        <begin position="371"/>
        <end position="394"/>
    </location>
</feature>
<dbReference type="PANTHER" id="PTHR23513">
    <property type="entry name" value="INTEGRAL MEMBRANE EFFLUX PROTEIN-RELATED"/>
    <property type="match status" value="1"/>
</dbReference>
<evidence type="ECO:0000256" key="6">
    <source>
        <dbReference type="SAM" id="MobiDB-lite"/>
    </source>
</evidence>
<feature type="transmembrane region" description="Helical" evidence="7">
    <location>
        <begin position="73"/>
        <end position="91"/>
    </location>
</feature>
<name>A0ABT0UR08_9ACTN</name>
<dbReference type="PANTHER" id="PTHR23513:SF11">
    <property type="entry name" value="STAPHYLOFERRIN A TRANSPORTER"/>
    <property type="match status" value="1"/>
</dbReference>
<dbReference type="RefSeq" id="WP_250920755.1">
    <property type="nucleotide sequence ID" value="NZ_JAMQAW010000024.1"/>
</dbReference>
<feature type="transmembrane region" description="Helical" evidence="7">
    <location>
        <begin position="344"/>
        <end position="365"/>
    </location>
</feature>
<dbReference type="Gene3D" id="1.20.1250.20">
    <property type="entry name" value="MFS general substrate transporter like domains"/>
    <property type="match status" value="1"/>
</dbReference>
<dbReference type="Proteomes" id="UP001431429">
    <property type="component" value="Unassembled WGS sequence"/>
</dbReference>
<feature type="transmembrane region" description="Helical" evidence="7">
    <location>
        <begin position="288"/>
        <end position="304"/>
    </location>
</feature>
<organism evidence="8 9">
    <name type="scientific">Streptomyces albipurpureus</name>
    <dbReference type="NCBI Taxonomy" id="2897419"/>
    <lineage>
        <taxon>Bacteria</taxon>
        <taxon>Bacillati</taxon>
        <taxon>Actinomycetota</taxon>
        <taxon>Actinomycetes</taxon>
        <taxon>Kitasatosporales</taxon>
        <taxon>Streptomycetaceae</taxon>
        <taxon>Streptomyces</taxon>
    </lineage>
</organism>
<evidence type="ECO:0000256" key="4">
    <source>
        <dbReference type="ARBA" id="ARBA00022989"/>
    </source>
</evidence>
<evidence type="ECO:0000256" key="3">
    <source>
        <dbReference type="ARBA" id="ARBA00022692"/>
    </source>
</evidence>
<reference evidence="8" key="1">
    <citation type="submission" date="2022-06" db="EMBL/GenBank/DDBJ databases">
        <title>Genome public.</title>
        <authorList>
            <person name="Sun Q."/>
        </authorList>
    </citation>
    <scope>NUCLEOTIDE SEQUENCE</scope>
    <source>
        <strain evidence="8">CWNU-1</strain>
    </source>
</reference>
<feature type="transmembrane region" description="Helical" evidence="7">
    <location>
        <begin position="43"/>
        <end position="64"/>
    </location>
</feature>
<accession>A0ABT0UR08</accession>
<evidence type="ECO:0000256" key="7">
    <source>
        <dbReference type="SAM" id="Phobius"/>
    </source>
</evidence>
<evidence type="ECO:0000313" key="8">
    <source>
        <dbReference type="EMBL" id="MCM2390429.1"/>
    </source>
</evidence>
<feature type="transmembrane region" description="Helical" evidence="7">
    <location>
        <begin position="310"/>
        <end position="332"/>
    </location>
</feature>
<keyword evidence="3 7" id="KW-0812">Transmembrane</keyword>
<evidence type="ECO:0000256" key="2">
    <source>
        <dbReference type="ARBA" id="ARBA00022475"/>
    </source>
</evidence>
<dbReference type="EMBL" id="JAMQAW010000024">
    <property type="protein sequence ID" value="MCM2390429.1"/>
    <property type="molecule type" value="Genomic_DNA"/>
</dbReference>
<dbReference type="InterPro" id="IPR036259">
    <property type="entry name" value="MFS_trans_sf"/>
</dbReference>
<feature type="transmembrane region" description="Helical" evidence="7">
    <location>
        <begin position="259"/>
        <end position="276"/>
    </location>
</feature>
<protein>
    <submittedName>
        <fullName evidence="8">MFS transporter</fullName>
    </submittedName>
</protein>
<comment type="subcellular location">
    <subcellularLocation>
        <location evidence="1">Cell membrane</location>
        <topology evidence="1">Multi-pass membrane protein</topology>
    </subcellularLocation>
</comment>
<dbReference type="InterPro" id="IPR011701">
    <property type="entry name" value="MFS"/>
</dbReference>
<keyword evidence="2" id="KW-1003">Cell membrane</keyword>
<feature type="region of interest" description="Disordered" evidence="6">
    <location>
        <begin position="397"/>
        <end position="417"/>
    </location>
</feature>
<feature type="transmembrane region" description="Helical" evidence="7">
    <location>
        <begin position="159"/>
        <end position="181"/>
    </location>
</feature>